<dbReference type="AlphaFoldDB" id="A0ABD3RZ24"/>
<reference evidence="4 5" key="1">
    <citation type="submission" date="2024-10" db="EMBL/GenBank/DDBJ databases">
        <title>Updated reference genomes for cyclostephanoid diatoms.</title>
        <authorList>
            <person name="Roberts W.R."/>
            <person name="Alverson A.J."/>
        </authorList>
    </citation>
    <scope>NUCLEOTIDE SEQUENCE [LARGE SCALE GENOMIC DNA]</scope>
    <source>
        <strain evidence="4 5">AJA228-03</strain>
    </source>
</reference>
<comment type="caution">
    <text evidence="4">The sequence shown here is derived from an EMBL/GenBank/DDBJ whole genome shotgun (WGS) entry which is preliminary data.</text>
</comment>
<evidence type="ECO:0000313" key="4">
    <source>
        <dbReference type="EMBL" id="KAL3817450.1"/>
    </source>
</evidence>
<evidence type="ECO:0000259" key="3">
    <source>
        <dbReference type="Pfam" id="PF05548"/>
    </source>
</evidence>
<keyword evidence="5" id="KW-1185">Reference proteome</keyword>
<feature type="signal peptide" evidence="2">
    <location>
        <begin position="1"/>
        <end position="26"/>
    </location>
</feature>
<name>A0ABD3RZ24_9STRA</name>
<feature type="region of interest" description="Disordered" evidence="1">
    <location>
        <begin position="64"/>
        <end position="96"/>
    </location>
</feature>
<protein>
    <recommendedName>
        <fullName evidence="3">Peptidase M11 gametolysin domain-containing protein</fullName>
    </recommendedName>
</protein>
<organism evidence="4 5">
    <name type="scientific">Cyclostephanos tholiformis</name>
    <dbReference type="NCBI Taxonomy" id="382380"/>
    <lineage>
        <taxon>Eukaryota</taxon>
        <taxon>Sar</taxon>
        <taxon>Stramenopiles</taxon>
        <taxon>Ochrophyta</taxon>
        <taxon>Bacillariophyta</taxon>
        <taxon>Coscinodiscophyceae</taxon>
        <taxon>Thalassiosirophycidae</taxon>
        <taxon>Stephanodiscales</taxon>
        <taxon>Stephanodiscaceae</taxon>
        <taxon>Cyclostephanos</taxon>
    </lineage>
</organism>
<dbReference type="SUPFAM" id="SSF55486">
    <property type="entry name" value="Metalloproteases ('zincins'), catalytic domain"/>
    <property type="match status" value="1"/>
</dbReference>
<dbReference type="Proteomes" id="UP001530377">
    <property type="component" value="Unassembled WGS sequence"/>
</dbReference>
<dbReference type="Pfam" id="PF05548">
    <property type="entry name" value="Peptidase_M11"/>
    <property type="match status" value="1"/>
</dbReference>
<keyword evidence="2" id="KW-0732">Signal</keyword>
<gene>
    <name evidence="4" type="ORF">ACHAXA_001457</name>
</gene>
<sequence length="594" mass="64396">MNNQDFLAALLVTVGCFCLSYAVALAEDLLDDTFHHAAPQLTRAKSNVDGNPFGRLLQRHQRRIKKKDEKTQVEENRDAEMSAANEHDARQLGTDDDETNTNLSFEFNSFSCVSVIAVDAFRFLSSNSSKYTESSFNFYPDSDAVVTFEFSSQDDNDEGFLCELPSGAVTPIRGTYEQITEMRTMLNSGTLISAISNIEVEMEVPITEASAEGIATSSSVDDIVVTLPSGGIKLIDNIGDVGTRRRLGRFEGNKRVLLVRVTDVDGRSVPEDARTISDKFFGTYGDTVTVKSGFADCSFGKMQLTYDYGTSTYDSKLSAPGVLDVTIGLALTTSSQTAILQAAANAAMQKMEVGLPGPFAHVIFVLEDCYTSDDACNFAAYGYVNHWVLVTIGDNWKYPAVIMHELGHNLNFGHSGGLDGGSYTDHTCLMGNPLFSDDVGRMCFNPVKNFQIAKGNGGWYTDGTDIAYFNSGTAGGTSWLGNIIGVADYNNNPSNYPIILKLETGGGSDYFVSFNRDTGINADVQQAHDQVTVYQVSNGDGVSYSKSMLKAALSSGRSATIENWRRSGKDLTIKVHSINTSSSPGYANVQISFG</sequence>
<evidence type="ECO:0000256" key="2">
    <source>
        <dbReference type="SAM" id="SignalP"/>
    </source>
</evidence>
<evidence type="ECO:0000313" key="5">
    <source>
        <dbReference type="Proteomes" id="UP001530377"/>
    </source>
</evidence>
<evidence type="ECO:0000256" key="1">
    <source>
        <dbReference type="SAM" id="MobiDB-lite"/>
    </source>
</evidence>
<proteinExistence type="predicted"/>
<dbReference type="EMBL" id="JALLPB020000103">
    <property type="protein sequence ID" value="KAL3817450.1"/>
    <property type="molecule type" value="Genomic_DNA"/>
</dbReference>
<feature type="domain" description="Peptidase M11 gametolysin" evidence="3">
    <location>
        <begin position="275"/>
        <end position="452"/>
    </location>
</feature>
<feature type="chain" id="PRO_5044761902" description="Peptidase M11 gametolysin domain-containing protein" evidence="2">
    <location>
        <begin position="27"/>
        <end position="594"/>
    </location>
</feature>
<dbReference type="InterPro" id="IPR008752">
    <property type="entry name" value="Peptidase_M11"/>
</dbReference>
<accession>A0ABD3RZ24</accession>
<feature type="compositionally biased region" description="Basic and acidic residues" evidence="1">
    <location>
        <begin position="66"/>
        <end position="90"/>
    </location>
</feature>